<dbReference type="SUPFAM" id="SSF48013">
    <property type="entry name" value="NusB-like"/>
    <property type="match status" value="1"/>
</dbReference>
<dbReference type="InterPro" id="IPR054728">
    <property type="entry name" value="RsmB-like_ferredoxin"/>
</dbReference>
<evidence type="ECO:0000256" key="11">
    <source>
        <dbReference type="ARBA" id="ARBA00030399"/>
    </source>
</evidence>
<evidence type="ECO:0000256" key="4">
    <source>
        <dbReference type="ARBA" id="ARBA00012140"/>
    </source>
</evidence>
<feature type="binding site" evidence="14">
    <location>
        <position position="285"/>
    </location>
    <ligand>
        <name>S-adenosyl-L-methionine</name>
        <dbReference type="ChEBI" id="CHEBI:59789"/>
    </ligand>
</feature>
<evidence type="ECO:0000256" key="2">
    <source>
        <dbReference type="ARBA" id="ARBA00004496"/>
    </source>
</evidence>
<keyword evidence="8 14" id="KW-0808">Transferase</keyword>
<dbReference type="Gene3D" id="1.10.940.10">
    <property type="entry name" value="NusB-like"/>
    <property type="match status" value="1"/>
</dbReference>
<dbReference type="EC" id="2.1.1.176" evidence="4"/>
<dbReference type="InterPro" id="IPR006027">
    <property type="entry name" value="NusB_RsmB_TIM44"/>
</dbReference>
<dbReference type="Pfam" id="PF01029">
    <property type="entry name" value="NusB"/>
    <property type="match status" value="1"/>
</dbReference>
<dbReference type="Pfam" id="PF22458">
    <property type="entry name" value="RsmF-B_ferredox"/>
    <property type="match status" value="1"/>
</dbReference>
<dbReference type="InterPro" id="IPR018314">
    <property type="entry name" value="RsmB/NOL1/NOP2-like_CS"/>
</dbReference>
<feature type="binding site" evidence="14">
    <location>
        <begin position="261"/>
        <end position="267"/>
    </location>
    <ligand>
        <name>S-adenosyl-L-methionine</name>
        <dbReference type="ChEBI" id="CHEBI:59789"/>
    </ligand>
</feature>
<dbReference type="NCBIfam" id="TIGR00563">
    <property type="entry name" value="rsmB"/>
    <property type="match status" value="1"/>
</dbReference>
<evidence type="ECO:0000256" key="14">
    <source>
        <dbReference type="PROSITE-ProRule" id="PRU01023"/>
    </source>
</evidence>
<keyword evidence="6" id="KW-0698">rRNA processing</keyword>
<feature type="binding site" evidence="14">
    <location>
        <position position="331"/>
    </location>
    <ligand>
        <name>S-adenosyl-L-methionine</name>
        <dbReference type="ChEBI" id="CHEBI:59789"/>
    </ligand>
</feature>
<gene>
    <name evidence="16" type="ORF">DFR57_106160</name>
</gene>
<dbReference type="EMBL" id="QPJJ01000006">
    <property type="protein sequence ID" value="RCW70763.1"/>
    <property type="molecule type" value="Genomic_DNA"/>
</dbReference>
<feature type="binding site" evidence="14">
    <location>
        <position position="312"/>
    </location>
    <ligand>
        <name>S-adenosyl-L-methionine</name>
        <dbReference type="ChEBI" id="CHEBI:59789"/>
    </ligand>
</feature>
<dbReference type="InterPro" id="IPR049560">
    <property type="entry name" value="MeTrfase_RsmB-F_NOP2_cat"/>
</dbReference>
<dbReference type="InterPro" id="IPR035926">
    <property type="entry name" value="NusB-like_sf"/>
</dbReference>
<reference evidence="16 17" key="1">
    <citation type="submission" date="2018-07" db="EMBL/GenBank/DDBJ databases">
        <title>Genomic Encyclopedia of Type Strains, Phase IV (KMG-IV): sequencing the most valuable type-strain genomes for metagenomic binning, comparative biology and taxonomic classification.</title>
        <authorList>
            <person name="Goeker M."/>
        </authorList>
    </citation>
    <scope>NUCLEOTIDE SEQUENCE [LARGE SCALE GENOMIC DNA]</scope>
    <source>
        <strain evidence="16 17">DSM 27696</strain>
    </source>
</reference>
<dbReference type="GO" id="GO:0006355">
    <property type="term" value="P:regulation of DNA-templated transcription"/>
    <property type="evidence" value="ECO:0007669"/>
    <property type="project" value="InterPro"/>
</dbReference>
<comment type="caution">
    <text evidence="16">The sequence shown here is derived from an EMBL/GenBank/DDBJ whole genome shotgun (WGS) entry which is preliminary data.</text>
</comment>
<dbReference type="PANTHER" id="PTHR22807:SF53">
    <property type="entry name" value="RIBOSOMAL RNA SMALL SUBUNIT METHYLTRANSFERASE B-RELATED"/>
    <property type="match status" value="1"/>
</dbReference>
<evidence type="ECO:0000256" key="7">
    <source>
        <dbReference type="ARBA" id="ARBA00022603"/>
    </source>
</evidence>
<dbReference type="InterPro" id="IPR023267">
    <property type="entry name" value="RCMT"/>
</dbReference>
<organism evidence="16 17">
    <name type="scientific">Saliterribacillus persicus</name>
    <dbReference type="NCBI Taxonomy" id="930114"/>
    <lineage>
        <taxon>Bacteria</taxon>
        <taxon>Bacillati</taxon>
        <taxon>Bacillota</taxon>
        <taxon>Bacilli</taxon>
        <taxon>Bacillales</taxon>
        <taxon>Bacillaceae</taxon>
        <taxon>Saliterribacillus</taxon>
    </lineage>
</organism>
<dbReference type="Gene3D" id="3.40.50.150">
    <property type="entry name" value="Vaccinia Virus protein VP39"/>
    <property type="match status" value="1"/>
</dbReference>
<dbReference type="InterPro" id="IPR001678">
    <property type="entry name" value="MeTrfase_RsmB-F_NOP2_dom"/>
</dbReference>
<evidence type="ECO:0000256" key="8">
    <source>
        <dbReference type="ARBA" id="ARBA00022679"/>
    </source>
</evidence>
<sequence length="451" mass="51692">MEDNKYHLRQAALELLIRIGDQGGFSHLLIDQHIKKFNLDRRDSALFTELVYGTMQRKLTLEYYLTPFLQSKKALKPWVKWLLLLALYQKIYLSRIPDHAIIHETVEIAKRKGHKGIASFVNGVMRNIQRNGVKSTDEIKDPVERLSIETSHPFWLVNRWVEMYGFETTQDMCQENLSHRPTSIRIQPMKIDRGQALEQMEEAGIKAQTSKFSGQGIKIEEGNILHMDLFKENYITIQDESSMLVAEMMALEDGMTVLDACSAPGGKTSHIAEKLANSGKIFAYDLHSKKANLVKKKLELLNLTNVEVAQADSRNLAELHPPEKFDRILVDAPCSGLGVLKGKPDIKYHKQEKDIFQLADIQETLLDKIAPLLKQDGKLMYSTCTVDKHENEEQIEKFLENHPDFEIDPAFFTELPTFLKNTQGLSRFGLQIFPQDFQTDGFFLTRLVKNT</sequence>
<dbReference type="PANTHER" id="PTHR22807">
    <property type="entry name" value="NOP2 YEAST -RELATED NOL1/NOP2/FMU SUN DOMAIN-CONTAINING"/>
    <property type="match status" value="1"/>
</dbReference>
<dbReference type="AlphaFoldDB" id="A0A368XS29"/>
<dbReference type="NCBIfam" id="NF011494">
    <property type="entry name" value="PRK14902.1"/>
    <property type="match status" value="1"/>
</dbReference>
<dbReference type="Pfam" id="PF01189">
    <property type="entry name" value="Methyltr_RsmB-F"/>
    <property type="match status" value="1"/>
</dbReference>
<protein>
    <recommendedName>
        <fullName evidence="4">16S rRNA (cytosine(967)-C(5))-methyltransferase</fullName>
        <ecNumber evidence="4">2.1.1.176</ecNumber>
    </recommendedName>
    <alternativeName>
        <fullName evidence="11">16S rRNA m5C967 methyltransferase</fullName>
    </alternativeName>
    <alternativeName>
        <fullName evidence="12">rRNA (cytosine-C(5)-)-methyltransferase RsmB</fullName>
    </alternativeName>
</protein>
<comment type="function">
    <text evidence="1">Specifically methylates the cytosine at position 967 (m5C967) of 16S rRNA.</text>
</comment>
<evidence type="ECO:0000256" key="9">
    <source>
        <dbReference type="ARBA" id="ARBA00022691"/>
    </source>
</evidence>
<accession>A0A368XS29</accession>
<dbReference type="InterPro" id="IPR004573">
    <property type="entry name" value="rRNA_ssu_MeTfrase_B"/>
</dbReference>
<evidence type="ECO:0000256" key="12">
    <source>
        <dbReference type="ARBA" id="ARBA00031088"/>
    </source>
</evidence>
<dbReference type="Gene3D" id="3.30.70.1170">
    <property type="entry name" value="Sun protein, domain 3"/>
    <property type="match status" value="1"/>
</dbReference>
<dbReference type="OrthoDB" id="9810297at2"/>
<name>A0A368XS29_9BACI</name>
<keyword evidence="7 14" id="KW-0489">Methyltransferase</keyword>
<dbReference type="PRINTS" id="PR02008">
    <property type="entry name" value="RCMTFAMILY"/>
</dbReference>
<keyword evidence="10 14" id="KW-0694">RNA-binding</keyword>
<dbReference type="FunFam" id="1.10.940.10:FF:000006">
    <property type="entry name" value="16S rRNA (Cytosine(967)-C(5))-methyltransferase RsmB"/>
    <property type="match status" value="1"/>
</dbReference>
<dbReference type="RefSeq" id="WP_114352755.1">
    <property type="nucleotide sequence ID" value="NZ_QPJJ01000006.1"/>
</dbReference>
<evidence type="ECO:0000256" key="6">
    <source>
        <dbReference type="ARBA" id="ARBA00022552"/>
    </source>
</evidence>
<comment type="similarity">
    <text evidence="3 14">Belongs to the class I-like SAM-binding methyltransferase superfamily. RsmB/NOP family.</text>
</comment>
<dbReference type="InterPro" id="IPR029063">
    <property type="entry name" value="SAM-dependent_MTases_sf"/>
</dbReference>
<feature type="domain" description="SAM-dependent MTase RsmB/NOP-type" evidence="15">
    <location>
        <begin position="172"/>
        <end position="450"/>
    </location>
</feature>
<evidence type="ECO:0000256" key="3">
    <source>
        <dbReference type="ARBA" id="ARBA00007494"/>
    </source>
</evidence>
<evidence type="ECO:0000256" key="1">
    <source>
        <dbReference type="ARBA" id="ARBA00002724"/>
    </source>
</evidence>
<evidence type="ECO:0000313" key="17">
    <source>
        <dbReference type="Proteomes" id="UP000252585"/>
    </source>
</evidence>
<dbReference type="CDD" id="cd02440">
    <property type="entry name" value="AdoMet_MTases"/>
    <property type="match status" value="1"/>
</dbReference>
<keyword evidence="17" id="KW-1185">Reference proteome</keyword>
<evidence type="ECO:0000256" key="5">
    <source>
        <dbReference type="ARBA" id="ARBA00022490"/>
    </source>
</evidence>
<dbReference type="GO" id="GO:0005737">
    <property type="term" value="C:cytoplasm"/>
    <property type="evidence" value="ECO:0007669"/>
    <property type="project" value="UniProtKB-SubCell"/>
</dbReference>
<feature type="active site" description="Nucleophile" evidence="14">
    <location>
        <position position="384"/>
    </location>
</feature>
<keyword evidence="5" id="KW-0963">Cytoplasm</keyword>
<dbReference type="GO" id="GO:0003723">
    <property type="term" value="F:RNA binding"/>
    <property type="evidence" value="ECO:0007669"/>
    <property type="project" value="UniProtKB-UniRule"/>
</dbReference>
<evidence type="ECO:0000256" key="10">
    <source>
        <dbReference type="ARBA" id="ARBA00022884"/>
    </source>
</evidence>
<proteinExistence type="inferred from homology"/>
<dbReference type="SUPFAM" id="SSF53335">
    <property type="entry name" value="S-adenosyl-L-methionine-dependent methyltransferases"/>
    <property type="match status" value="1"/>
</dbReference>
<evidence type="ECO:0000256" key="13">
    <source>
        <dbReference type="ARBA" id="ARBA00047283"/>
    </source>
</evidence>
<dbReference type="PROSITE" id="PS51686">
    <property type="entry name" value="SAM_MT_RSMB_NOP"/>
    <property type="match status" value="1"/>
</dbReference>
<comment type="subcellular location">
    <subcellularLocation>
        <location evidence="2">Cytoplasm</location>
    </subcellularLocation>
</comment>
<dbReference type="FunFam" id="3.30.70.1170:FF:000003">
    <property type="entry name" value="16S rRNA (Cytosine(967)-C(5))-methyltransferase RsmB"/>
    <property type="match status" value="1"/>
</dbReference>
<dbReference type="GO" id="GO:0008649">
    <property type="term" value="F:rRNA methyltransferase activity"/>
    <property type="evidence" value="ECO:0007669"/>
    <property type="project" value="InterPro"/>
</dbReference>
<dbReference type="Proteomes" id="UP000252585">
    <property type="component" value="Unassembled WGS sequence"/>
</dbReference>
<dbReference type="PROSITE" id="PS01153">
    <property type="entry name" value="NOL1_NOP2_SUN"/>
    <property type="match status" value="1"/>
</dbReference>
<dbReference type="FunFam" id="3.40.50.150:FF:000022">
    <property type="entry name" value="Ribosomal RNA small subunit methyltransferase B"/>
    <property type="match status" value="1"/>
</dbReference>
<keyword evidence="9 14" id="KW-0949">S-adenosyl-L-methionine</keyword>
<comment type="catalytic activity">
    <reaction evidence="13">
        <text>cytidine(967) in 16S rRNA + S-adenosyl-L-methionine = 5-methylcytidine(967) in 16S rRNA + S-adenosyl-L-homocysteine + H(+)</text>
        <dbReference type="Rhea" id="RHEA:42748"/>
        <dbReference type="Rhea" id="RHEA-COMP:10219"/>
        <dbReference type="Rhea" id="RHEA-COMP:10220"/>
        <dbReference type="ChEBI" id="CHEBI:15378"/>
        <dbReference type="ChEBI" id="CHEBI:57856"/>
        <dbReference type="ChEBI" id="CHEBI:59789"/>
        <dbReference type="ChEBI" id="CHEBI:74483"/>
        <dbReference type="ChEBI" id="CHEBI:82748"/>
        <dbReference type="EC" id="2.1.1.176"/>
    </reaction>
</comment>
<evidence type="ECO:0000259" key="15">
    <source>
        <dbReference type="PROSITE" id="PS51686"/>
    </source>
</evidence>
<evidence type="ECO:0000313" key="16">
    <source>
        <dbReference type="EMBL" id="RCW70763.1"/>
    </source>
</evidence>